<dbReference type="EMBL" id="JAODUP010000291">
    <property type="protein sequence ID" value="KAK2153611.1"/>
    <property type="molecule type" value="Genomic_DNA"/>
</dbReference>
<feature type="compositionally biased region" description="Basic and acidic residues" evidence="1">
    <location>
        <begin position="986"/>
        <end position="998"/>
    </location>
</feature>
<feature type="compositionally biased region" description="Acidic residues" evidence="1">
    <location>
        <begin position="374"/>
        <end position="388"/>
    </location>
</feature>
<feature type="compositionally biased region" description="Basic and acidic residues" evidence="1">
    <location>
        <begin position="128"/>
        <end position="141"/>
    </location>
</feature>
<feature type="compositionally biased region" description="Basic and acidic residues" evidence="1">
    <location>
        <begin position="19"/>
        <end position="36"/>
    </location>
</feature>
<evidence type="ECO:0000313" key="3">
    <source>
        <dbReference type="Proteomes" id="UP001208570"/>
    </source>
</evidence>
<gene>
    <name evidence="2" type="ORF">LSH36_291g04000</name>
</gene>
<evidence type="ECO:0000313" key="2">
    <source>
        <dbReference type="EMBL" id="KAK2153611.1"/>
    </source>
</evidence>
<accession>A0AAD9N3G1</accession>
<protein>
    <submittedName>
        <fullName evidence="2">Uncharacterized protein</fullName>
    </submittedName>
</protein>
<feature type="region of interest" description="Disordered" evidence="1">
    <location>
        <begin position="112"/>
        <end position="141"/>
    </location>
</feature>
<evidence type="ECO:0000256" key="1">
    <source>
        <dbReference type="SAM" id="MobiDB-lite"/>
    </source>
</evidence>
<feature type="compositionally biased region" description="Polar residues" evidence="1">
    <location>
        <begin position="514"/>
        <end position="525"/>
    </location>
</feature>
<proteinExistence type="predicted"/>
<feature type="region of interest" description="Disordered" evidence="1">
    <location>
        <begin position="254"/>
        <end position="286"/>
    </location>
</feature>
<comment type="caution">
    <text evidence="2">The sequence shown here is derived from an EMBL/GenBank/DDBJ whole genome shotgun (WGS) entry which is preliminary data.</text>
</comment>
<feature type="compositionally biased region" description="Polar residues" evidence="1">
    <location>
        <begin position="400"/>
        <end position="410"/>
    </location>
</feature>
<feature type="compositionally biased region" description="Basic and acidic residues" evidence="1">
    <location>
        <begin position="1"/>
        <end position="10"/>
    </location>
</feature>
<reference evidence="2" key="1">
    <citation type="journal article" date="2023" name="Mol. Biol. Evol.">
        <title>Third-Generation Sequencing Reveals the Adaptive Role of the Epigenome in Three Deep-Sea Polychaetes.</title>
        <authorList>
            <person name="Perez M."/>
            <person name="Aroh O."/>
            <person name="Sun Y."/>
            <person name="Lan Y."/>
            <person name="Juniper S.K."/>
            <person name="Young C.R."/>
            <person name="Angers B."/>
            <person name="Qian P.Y."/>
        </authorList>
    </citation>
    <scope>NUCLEOTIDE SEQUENCE</scope>
    <source>
        <strain evidence="2">P08H-3</strain>
    </source>
</reference>
<keyword evidence="3" id="KW-1185">Reference proteome</keyword>
<dbReference type="AlphaFoldDB" id="A0AAD9N3G1"/>
<feature type="region of interest" description="Disordered" evidence="1">
    <location>
        <begin position="968"/>
        <end position="998"/>
    </location>
</feature>
<feature type="region of interest" description="Disordered" evidence="1">
    <location>
        <begin position="505"/>
        <end position="527"/>
    </location>
</feature>
<feature type="region of interest" description="Disordered" evidence="1">
    <location>
        <begin position="362"/>
        <end position="410"/>
    </location>
</feature>
<dbReference type="Proteomes" id="UP001208570">
    <property type="component" value="Unassembled WGS sequence"/>
</dbReference>
<sequence>MDSDSKHRVLDLCGQGGDVKGHLHPLDDHTEHDTNRTKPSKKTASTLKSPPGDDDDGAGGGIVPDSWESIVTDELDAEYGSDEEGLKTVISLNPKLGVAYLSLHKSAPDKSVFGVDKENGHGVASESVRNREKQQQQERDVPNVCTASKLGECSAKVDVHQGHCSSVDNLLQIEKVLVAPHSTRCCSSGEVPLPGGPLSSPETVCHDVSCSAALCSSEGGESSSDIVYTVTKFTCQASSQITVAQHHHGAARSSDCRYGASKRDRKTGLQTDSSEAKVGPQMTNDNVTDQKSCVQYHCVQTPSYSLPDSIVTSTCYNAFQPETGIPQVAAQSDDNNDVDRISDDNNLIWEVAAVISSANREVSRPESALSNTDSEADEFFSLDDDDDDDGKKDDGCRSDGTATNQMTPNSRSTISVKGIEDAVVSETIGTDRSCNVDSSAIGDASLPAFGCSQISQASGTITVNTAQSCVVSSNIKVLDLPSAGCCTGEGPVKATSCHEQAGYYEGEKTGGASDGQTGSTPTGNDNEILASDQLAKDHCTCDIDSQGKIIVCHHFSATKINSDSDSHTSTQIDSRLKDKSPSWYELVTTCQSGSVTFTDNEDDLEPCASVRHVTWRDQSSNPDCQPVNQNRTKSAKTITVQYAESAIRDYVDSDVVVVNCYPGVQNRLCLNCTSSEAAQSPAADVDHSRVCQKHEAHSEVDRIFLEDEASKKSVHRLLPCTVMVTDTDANVTNTLDLDSLSEYGGNIDASARLDLLPCANTSSSGDGQLLVGESDVGLDNVLSEMTPDVSTDEEASEDVENDCMPYYEAEGYNTSNLYDGYMSYSGATFGESIVTSGDTITESTVVYTDSTVAGIDTLLYGKSSVPVLTAPSYAAGYDLSYGSDTESCMNSDGTSITDPTYGSVMVAPPSVPTCPHGYPAVQNTPVIVHTSEMSMCSPPPDSSILAGVYSTIAPLRCTLTPDCPVLRQSSDSTGDIPADQHVSSRPPEHDAHGHVGKGGDYHDLAPSLECSGYSANSHITMATIPNTTATIPAVITATSAPDCDAISSPTTSLQFRVQLKEFAFVGSCLKIAAKVSVTEEDADFWKHMHPGDVYFFSANSYVLCVQRSKQKVRMLCSVLKD</sequence>
<feature type="region of interest" description="Disordered" evidence="1">
    <location>
        <begin position="1"/>
        <end position="66"/>
    </location>
</feature>
<organism evidence="2 3">
    <name type="scientific">Paralvinella palmiformis</name>
    <dbReference type="NCBI Taxonomy" id="53620"/>
    <lineage>
        <taxon>Eukaryota</taxon>
        <taxon>Metazoa</taxon>
        <taxon>Spiralia</taxon>
        <taxon>Lophotrochozoa</taxon>
        <taxon>Annelida</taxon>
        <taxon>Polychaeta</taxon>
        <taxon>Sedentaria</taxon>
        <taxon>Canalipalpata</taxon>
        <taxon>Terebellida</taxon>
        <taxon>Terebelliformia</taxon>
        <taxon>Alvinellidae</taxon>
        <taxon>Paralvinella</taxon>
    </lineage>
</organism>
<name>A0AAD9N3G1_9ANNE</name>